<dbReference type="Gramene" id="OPUNC09G10200.3">
    <property type="protein sequence ID" value="OPUNC09G10200.3"/>
    <property type="gene ID" value="OPUNC09G10200"/>
</dbReference>
<organism evidence="2">
    <name type="scientific">Oryza punctata</name>
    <name type="common">Red rice</name>
    <dbReference type="NCBI Taxonomy" id="4537"/>
    <lineage>
        <taxon>Eukaryota</taxon>
        <taxon>Viridiplantae</taxon>
        <taxon>Streptophyta</taxon>
        <taxon>Embryophyta</taxon>
        <taxon>Tracheophyta</taxon>
        <taxon>Spermatophyta</taxon>
        <taxon>Magnoliopsida</taxon>
        <taxon>Liliopsida</taxon>
        <taxon>Poales</taxon>
        <taxon>Poaceae</taxon>
        <taxon>BOP clade</taxon>
        <taxon>Oryzoideae</taxon>
        <taxon>Oryzeae</taxon>
        <taxon>Oryzinae</taxon>
        <taxon>Oryza</taxon>
    </lineage>
</organism>
<feature type="region of interest" description="Disordered" evidence="1">
    <location>
        <begin position="1"/>
        <end position="35"/>
    </location>
</feature>
<dbReference type="EnsemblPlants" id="OPUNC09G10200.3">
    <property type="protein sequence ID" value="OPUNC09G10200.3"/>
    <property type="gene ID" value="OPUNC09G10200"/>
</dbReference>
<sequence>MRISFFTTSPHRRWRRSPEARDRGPLREARTLLEDTSPQRAPIAVAIPVDAAASLPLRLRVQLRQCANKSCRQDEH</sequence>
<evidence type="ECO:0000313" key="2">
    <source>
        <dbReference type="EnsemblPlants" id="OPUNC09G10200.3"/>
    </source>
</evidence>
<dbReference type="AlphaFoldDB" id="A0A0E0M1P9"/>
<accession>A0A0E0M1P9</accession>
<evidence type="ECO:0000313" key="3">
    <source>
        <dbReference type="Proteomes" id="UP000026962"/>
    </source>
</evidence>
<dbReference type="HOGENOM" id="CLU_2658804_0_0_1"/>
<evidence type="ECO:0000256" key="1">
    <source>
        <dbReference type="SAM" id="MobiDB-lite"/>
    </source>
</evidence>
<reference evidence="2" key="2">
    <citation type="submission" date="2018-05" db="EMBL/GenBank/DDBJ databases">
        <title>OpunRS2 (Oryza punctata Reference Sequence Version 2).</title>
        <authorList>
            <person name="Zhang J."/>
            <person name="Kudrna D."/>
            <person name="Lee S."/>
            <person name="Talag J."/>
            <person name="Welchert J."/>
            <person name="Wing R.A."/>
        </authorList>
    </citation>
    <scope>NUCLEOTIDE SEQUENCE [LARGE SCALE GENOMIC DNA]</scope>
</reference>
<reference evidence="2" key="1">
    <citation type="submission" date="2015-04" db="UniProtKB">
        <authorList>
            <consortium name="EnsemblPlants"/>
        </authorList>
    </citation>
    <scope>IDENTIFICATION</scope>
</reference>
<protein>
    <submittedName>
        <fullName evidence="2">Uncharacterized protein</fullName>
    </submittedName>
</protein>
<dbReference type="Proteomes" id="UP000026962">
    <property type="component" value="Chromosome 9"/>
</dbReference>
<name>A0A0E0M1P9_ORYPU</name>
<proteinExistence type="predicted"/>
<keyword evidence="3" id="KW-1185">Reference proteome</keyword>
<feature type="compositionally biased region" description="Basic and acidic residues" evidence="1">
    <location>
        <begin position="16"/>
        <end position="33"/>
    </location>
</feature>